<proteinExistence type="predicted"/>
<gene>
    <name evidence="2" type="ORF">METZ01_LOCUS491777</name>
</gene>
<sequence>MVGHLLSQQYLIPIPFVSRASFPLPFIAHLCSHQAMSLTNDELEQQLLQLADALAKMSEMTATAFEDRDKHIQALREKVEALESKMKSDD</sequence>
<protein>
    <submittedName>
        <fullName evidence="2">Uncharacterized protein</fullName>
    </submittedName>
</protein>
<accession>A0A383D3T8</accession>
<dbReference type="AlphaFoldDB" id="A0A383D3T8"/>
<dbReference type="EMBL" id="UINC01213928">
    <property type="protein sequence ID" value="SVE38923.1"/>
    <property type="molecule type" value="Genomic_DNA"/>
</dbReference>
<keyword evidence="1" id="KW-0175">Coiled coil</keyword>
<evidence type="ECO:0000256" key="1">
    <source>
        <dbReference type="SAM" id="Coils"/>
    </source>
</evidence>
<organism evidence="2">
    <name type="scientific">marine metagenome</name>
    <dbReference type="NCBI Taxonomy" id="408172"/>
    <lineage>
        <taxon>unclassified sequences</taxon>
        <taxon>metagenomes</taxon>
        <taxon>ecological metagenomes</taxon>
    </lineage>
</organism>
<evidence type="ECO:0000313" key="2">
    <source>
        <dbReference type="EMBL" id="SVE38923.1"/>
    </source>
</evidence>
<name>A0A383D3T8_9ZZZZ</name>
<feature type="coiled-coil region" evidence="1">
    <location>
        <begin position="40"/>
        <end position="85"/>
    </location>
</feature>
<reference evidence="2" key="1">
    <citation type="submission" date="2018-05" db="EMBL/GenBank/DDBJ databases">
        <authorList>
            <person name="Lanie J.A."/>
            <person name="Ng W.-L."/>
            <person name="Kazmierczak K.M."/>
            <person name="Andrzejewski T.M."/>
            <person name="Davidsen T.M."/>
            <person name="Wayne K.J."/>
            <person name="Tettelin H."/>
            <person name="Glass J.I."/>
            <person name="Rusch D."/>
            <person name="Podicherti R."/>
            <person name="Tsui H.-C.T."/>
            <person name="Winkler M.E."/>
        </authorList>
    </citation>
    <scope>NUCLEOTIDE SEQUENCE</scope>
</reference>